<reference evidence="16 17" key="1">
    <citation type="journal article" date="2019" name="Genome Biol. Evol.">
        <title>Toxin and genome evolution in a Drosophila defensive symbiosis.</title>
        <authorList>
            <person name="Ballinger M.J."/>
            <person name="Gawryluk R.M."/>
            <person name="Perlman S.J."/>
        </authorList>
    </citation>
    <scope>NUCLEOTIDE SEQUENCE [LARGE SCALE GENOMIC DNA]</scope>
    <source>
        <strain evidence="17">sNeo</strain>
    </source>
</reference>
<dbReference type="EC" id="2.7.7.2" evidence="14"/>
<comment type="catalytic activity">
    <reaction evidence="12 14">
        <text>riboflavin + ATP = FMN + ADP + H(+)</text>
        <dbReference type="Rhea" id="RHEA:14357"/>
        <dbReference type="ChEBI" id="CHEBI:15378"/>
        <dbReference type="ChEBI" id="CHEBI:30616"/>
        <dbReference type="ChEBI" id="CHEBI:57986"/>
        <dbReference type="ChEBI" id="CHEBI:58210"/>
        <dbReference type="ChEBI" id="CHEBI:456216"/>
        <dbReference type="EC" id="2.7.1.26"/>
    </reaction>
</comment>
<keyword evidence="10 14" id="KW-0067">ATP-binding</keyword>
<keyword evidence="3 14" id="KW-0285">Flavoprotein</keyword>
<keyword evidence="8 14" id="KW-0418">Kinase</keyword>
<dbReference type="GO" id="GO:0009398">
    <property type="term" value="P:FMN biosynthetic process"/>
    <property type="evidence" value="ECO:0007669"/>
    <property type="project" value="UniProtKB-UniRule"/>
</dbReference>
<dbReference type="InterPro" id="IPR023465">
    <property type="entry name" value="Riboflavin_kinase_dom_sf"/>
</dbReference>
<evidence type="ECO:0000256" key="2">
    <source>
        <dbReference type="ARBA" id="ARBA00005201"/>
    </source>
</evidence>
<evidence type="ECO:0000256" key="8">
    <source>
        <dbReference type="ARBA" id="ARBA00022777"/>
    </source>
</evidence>
<dbReference type="GO" id="GO:0006747">
    <property type="term" value="P:FAD biosynthetic process"/>
    <property type="evidence" value="ECO:0007669"/>
    <property type="project" value="UniProtKB-UniRule"/>
</dbReference>
<evidence type="ECO:0000256" key="10">
    <source>
        <dbReference type="ARBA" id="ARBA00022840"/>
    </source>
</evidence>
<dbReference type="InterPro" id="IPR015865">
    <property type="entry name" value="Riboflavin_kinase_bac/euk"/>
</dbReference>
<dbReference type="PIRSF" id="PIRSF004491">
    <property type="entry name" value="FAD_Synth"/>
    <property type="match status" value="1"/>
</dbReference>
<evidence type="ECO:0000256" key="13">
    <source>
        <dbReference type="ARBA" id="ARBA00049494"/>
    </source>
</evidence>
<evidence type="ECO:0000313" key="16">
    <source>
        <dbReference type="EMBL" id="RUP76122.1"/>
    </source>
</evidence>
<sequence length="295" mass="34250">MKILTWNKLANNEAKIVSLGLFDGFHLGHLKLINRLMEIKAEQNLAALFFTMSQSVTDFLHQTDTKLLDNRSKQETAAKLNFDYYLDVPVTSEFMNLSAQQFLTILKERFNVIKIVIGSDFRFGKNREGDFKQIITFFGQENVYLINRQDDVFSSTTIRNLLLNYDLPAANKLLYEDYHLCGKVKPGKQIGRTINFPTANMYLPQKVILPYGVYVTETWAQGHLYPSMTSYRLFEGKEVVETYLLDANLNLYEQEIIVYFKKYLRENIKINNLTELVNLLEQDLDDTLAFFANKA</sequence>
<dbReference type="EMBL" id="RAHC01000010">
    <property type="protein sequence ID" value="RUP76122.1"/>
    <property type="molecule type" value="Genomic_DNA"/>
</dbReference>
<protein>
    <recommendedName>
        <fullName evidence="14">Riboflavin biosynthesis protein</fullName>
    </recommendedName>
    <domain>
        <recommendedName>
            <fullName evidence="14">Riboflavin kinase</fullName>
            <ecNumber evidence="14">2.7.1.26</ecNumber>
        </recommendedName>
        <alternativeName>
            <fullName evidence="14">Flavokinase</fullName>
        </alternativeName>
    </domain>
    <domain>
        <recommendedName>
            <fullName evidence="14">FMN adenylyltransferase</fullName>
            <ecNumber evidence="14">2.7.7.2</ecNumber>
        </recommendedName>
        <alternativeName>
            <fullName evidence="14">FAD pyrophosphorylase</fullName>
        </alternativeName>
        <alternativeName>
            <fullName evidence="14">FAD synthase</fullName>
        </alternativeName>
    </domain>
</protein>
<evidence type="ECO:0000313" key="17">
    <source>
        <dbReference type="Proteomes" id="UP000274545"/>
    </source>
</evidence>
<evidence type="ECO:0000256" key="7">
    <source>
        <dbReference type="ARBA" id="ARBA00022741"/>
    </source>
</evidence>
<evidence type="ECO:0000256" key="4">
    <source>
        <dbReference type="ARBA" id="ARBA00022643"/>
    </source>
</evidence>
<dbReference type="InterPro" id="IPR015864">
    <property type="entry name" value="FAD_synthase"/>
</dbReference>
<dbReference type="InterPro" id="IPR014729">
    <property type="entry name" value="Rossmann-like_a/b/a_fold"/>
</dbReference>
<dbReference type="InterPro" id="IPR002606">
    <property type="entry name" value="Riboflavin_kinase_bac"/>
</dbReference>
<dbReference type="InterPro" id="IPR023468">
    <property type="entry name" value="Riboflavin_kinase"/>
</dbReference>
<dbReference type="AlphaFoldDB" id="A0A433EP97"/>
<evidence type="ECO:0000256" key="5">
    <source>
        <dbReference type="ARBA" id="ARBA00022679"/>
    </source>
</evidence>
<dbReference type="UniPathway" id="UPA00276">
    <property type="reaction ID" value="UER00406"/>
</dbReference>
<evidence type="ECO:0000259" key="15">
    <source>
        <dbReference type="SMART" id="SM00904"/>
    </source>
</evidence>
<dbReference type="Gene3D" id="3.40.50.620">
    <property type="entry name" value="HUPs"/>
    <property type="match status" value="1"/>
</dbReference>
<comment type="catalytic activity">
    <reaction evidence="13 14">
        <text>FMN + ATP + H(+) = FAD + diphosphate</text>
        <dbReference type="Rhea" id="RHEA:17237"/>
        <dbReference type="ChEBI" id="CHEBI:15378"/>
        <dbReference type="ChEBI" id="CHEBI:30616"/>
        <dbReference type="ChEBI" id="CHEBI:33019"/>
        <dbReference type="ChEBI" id="CHEBI:57692"/>
        <dbReference type="ChEBI" id="CHEBI:58210"/>
        <dbReference type="EC" id="2.7.7.2"/>
    </reaction>
</comment>
<evidence type="ECO:0000256" key="3">
    <source>
        <dbReference type="ARBA" id="ARBA00022630"/>
    </source>
</evidence>
<keyword evidence="7 14" id="KW-0547">Nucleotide-binding</keyword>
<dbReference type="RefSeq" id="WP_127093193.1">
    <property type="nucleotide sequence ID" value="NZ_RAHC01000010.1"/>
</dbReference>
<dbReference type="GO" id="GO:0005524">
    <property type="term" value="F:ATP binding"/>
    <property type="evidence" value="ECO:0007669"/>
    <property type="project" value="UniProtKB-UniRule"/>
</dbReference>
<keyword evidence="9 14" id="KW-0274">FAD</keyword>
<evidence type="ECO:0000256" key="9">
    <source>
        <dbReference type="ARBA" id="ARBA00022827"/>
    </source>
</evidence>
<dbReference type="Gene3D" id="2.40.30.30">
    <property type="entry name" value="Riboflavin kinase-like"/>
    <property type="match status" value="1"/>
</dbReference>
<keyword evidence="11" id="KW-0511">Multifunctional enzyme</keyword>
<dbReference type="GO" id="GO:0009231">
    <property type="term" value="P:riboflavin biosynthetic process"/>
    <property type="evidence" value="ECO:0007669"/>
    <property type="project" value="InterPro"/>
</dbReference>
<dbReference type="SUPFAM" id="SSF82114">
    <property type="entry name" value="Riboflavin kinase-like"/>
    <property type="match status" value="1"/>
</dbReference>
<dbReference type="Proteomes" id="UP000274545">
    <property type="component" value="Unassembled WGS sequence"/>
</dbReference>
<comment type="similarity">
    <text evidence="14">Belongs to the ribF family.</text>
</comment>
<keyword evidence="6 14" id="KW-0548">Nucleotidyltransferase</keyword>
<comment type="caution">
    <text evidence="16">The sequence shown here is derived from an EMBL/GenBank/DDBJ whole genome shotgun (WGS) entry which is preliminary data.</text>
</comment>
<evidence type="ECO:0000256" key="12">
    <source>
        <dbReference type="ARBA" id="ARBA00047880"/>
    </source>
</evidence>
<dbReference type="SUPFAM" id="SSF52374">
    <property type="entry name" value="Nucleotidylyl transferase"/>
    <property type="match status" value="1"/>
</dbReference>
<comment type="pathway">
    <text evidence="1 14">Cofactor biosynthesis; FAD biosynthesis; FAD from FMN: step 1/1.</text>
</comment>
<accession>A0A433EP97</accession>
<evidence type="ECO:0000256" key="1">
    <source>
        <dbReference type="ARBA" id="ARBA00004726"/>
    </source>
</evidence>
<dbReference type="GO" id="GO:0008531">
    <property type="term" value="F:riboflavin kinase activity"/>
    <property type="evidence" value="ECO:0007669"/>
    <property type="project" value="UniProtKB-UniRule"/>
</dbReference>
<name>A0A433EP97_9MOLU</name>
<dbReference type="EC" id="2.7.1.26" evidence="14"/>
<keyword evidence="5 14" id="KW-0808">Transferase</keyword>
<comment type="pathway">
    <text evidence="2 14">Cofactor biosynthesis; FMN biosynthesis; FMN from riboflavin (ATP route): step 1/1.</text>
</comment>
<dbReference type="PANTHER" id="PTHR22749:SF6">
    <property type="entry name" value="RIBOFLAVIN KINASE"/>
    <property type="match status" value="1"/>
</dbReference>
<organism evidence="16 17">
    <name type="scientific">Spiroplasma poulsonii</name>
    <dbReference type="NCBI Taxonomy" id="2138"/>
    <lineage>
        <taxon>Bacteria</taxon>
        <taxon>Bacillati</taxon>
        <taxon>Mycoplasmatota</taxon>
        <taxon>Mollicutes</taxon>
        <taxon>Entomoplasmatales</taxon>
        <taxon>Spiroplasmataceae</taxon>
        <taxon>Spiroplasma</taxon>
    </lineage>
</organism>
<dbReference type="GO" id="GO:0003919">
    <property type="term" value="F:FMN adenylyltransferase activity"/>
    <property type="evidence" value="ECO:0007669"/>
    <property type="project" value="UniProtKB-UniRule"/>
</dbReference>
<evidence type="ECO:0000256" key="6">
    <source>
        <dbReference type="ARBA" id="ARBA00022695"/>
    </source>
</evidence>
<dbReference type="UniPathway" id="UPA00277">
    <property type="reaction ID" value="UER00407"/>
</dbReference>
<dbReference type="Pfam" id="PF06574">
    <property type="entry name" value="FAD_syn"/>
    <property type="match status" value="1"/>
</dbReference>
<dbReference type="Pfam" id="PF01687">
    <property type="entry name" value="Flavokinase"/>
    <property type="match status" value="1"/>
</dbReference>
<feature type="domain" description="Riboflavin kinase" evidence="15">
    <location>
        <begin position="173"/>
        <end position="292"/>
    </location>
</feature>
<gene>
    <name evidence="16" type="ORF">D6D54_06805</name>
</gene>
<dbReference type="SMART" id="SM00904">
    <property type="entry name" value="Flavokinase"/>
    <property type="match status" value="1"/>
</dbReference>
<keyword evidence="4 14" id="KW-0288">FMN</keyword>
<evidence type="ECO:0000256" key="11">
    <source>
        <dbReference type="ARBA" id="ARBA00023268"/>
    </source>
</evidence>
<evidence type="ECO:0000256" key="14">
    <source>
        <dbReference type="PIRNR" id="PIRNR004491"/>
    </source>
</evidence>
<dbReference type="PANTHER" id="PTHR22749">
    <property type="entry name" value="RIBOFLAVIN KINASE/FMN ADENYLYLTRANSFERASE"/>
    <property type="match status" value="1"/>
</dbReference>
<proteinExistence type="inferred from homology"/>